<organism evidence="1">
    <name type="scientific">Thorea hispida</name>
    <dbReference type="NCBI Taxonomy" id="202687"/>
    <lineage>
        <taxon>Eukaryota</taxon>
        <taxon>Rhodophyta</taxon>
        <taxon>Florideophyceae</taxon>
        <taxon>Nemaliophycidae</taxon>
        <taxon>Thoreales</taxon>
        <taxon>Thoreaceae</taxon>
        <taxon>Thorea</taxon>
    </lineage>
</organism>
<dbReference type="NCBIfam" id="TIGR01683">
    <property type="entry name" value="thiS"/>
    <property type="match status" value="1"/>
</dbReference>
<evidence type="ECO:0000313" key="2">
    <source>
        <dbReference type="EMBL" id="ARX95803.1"/>
    </source>
</evidence>
<geneLocation type="plastid" evidence="1"/>
<reference evidence="2" key="1">
    <citation type="submission" date="2016-11" db="EMBL/GenBank/DDBJ databases">
        <title>Complete Chloroplast Genome of Thorea hispida.</title>
        <authorList>
            <person name="Nan F."/>
            <person name="Xie S."/>
        </authorList>
    </citation>
    <scope>NUCLEOTIDE SEQUENCE</scope>
</reference>
<dbReference type="SUPFAM" id="SSF54285">
    <property type="entry name" value="MoaD/ThiS"/>
    <property type="match status" value="1"/>
</dbReference>
<dbReference type="InterPro" id="IPR012675">
    <property type="entry name" value="Beta-grasp_dom_sf"/>
</dbReference>
<keyword evidence="2" id="KW-0150">Chloroplast</keyword>
<dbReference type="EMBL" id="KX284714">
    <property type="protein sequence ID" value="AOM65434.1"/>
    <property type="molecule type" value="Genomic_DNA"/>
</dbReference>
<dbReference type="GeneID" id="29072839"/>
<dbReference type="InterPro" id="IPR016155">
    <property type="entry name" value="Mopterin_synth/thiamin_S_b"/>
</dbReference>
<evidence type="ECO:0000313" key="1">
    <source>
        <dbReference type="EMBL" id="AOM65434.1"/>
    </source>
</evidence>
<accession>A0A1C9CAN9</accession>
<dbReference type="InterPro" id="IPR003749">
    <property type="entry name" value="ThiS/MoaD-like"/>
</dbReference>
<name>A0A1C9CAN9_9FLOR</name>
<dbReference type="Gene3D" id="3.10.20.30">
    <property type="match status" value="1"/>
</dbReference>
<dbReference type="EMBL" id="KY083065">
    <property type="protein sequence ID" value="ARX95803.1"/>
    <property type="molecule type" value="Genomic_DNA"/>
</dbReference>
<gene>
    <name evidence="1" type="primary">thiS</name>
    <name evidence="1" type="ORF">Thor_142</name>
</gene>
<dbReference type="PANTHER" id="PTHR34472">
    <property type="entry name" value="SULFUR CARRIER PROTEIN THIS"/>
    <property type="match status" value="1"/>
</dbReference>
<protein>
    <submittedName>
        <fullName evidence="1">Thiamine biosynthesis protein S</fullName>
    </submittedName>
</protein>
<dbReference type="AlphaFoldDB" id="A0A1C9CAN9"/>
<reference evidence="1" key="2">
    <citation type="journal article" date="2018" name="PLoS ONE">
        <title>Plastid genome analysis of three Nemaliophycidae red algal species suggests environmental adaptation for iron limited habitats.</title>
        <authorList>
            <person name="Cho C.H."/>
            <person name="Choi J.W."/>
            <person name="Lam D.W."/>
            <person name="Kim K.M."/>
            <person name="Yoon H.S."/>
        </authorList>
    </citation>
    <scope>NUCLEOTIDE SEQUENCE</scope>
</reference>
<dbReference type="PANTHER" id="PTHR34472:SF1">
    <property type="entry name" value="SULFUR CARRIER PROTEIN THIS"/>
    <property type="match status" value="1"/>
</dbReference>
<proteinExistence type="predicted"/>
<dbReference type="InterPro" id="IPR010035">
    <property type="entry name" value="Thi_S"/>
</dbReference>
<dbReference type="RefSeq" id="YP_009296499.1">
    <property type="nucleotide sequence ID" value="NC_031171.1"/>
</dbReference>
<dbReference type="Pfam" id="PF02597">
    <property type="entry name" value="ThiS"/>
    <property type="match status" value="1"/>
</dbReference>
<dbReference type="CDD" id="cd00565">
    <property type="entry name" value="Ubl_ThiS"/>
    <property type="match status" value="1"/>
</dbReference>
<keyword evidence="1" id="KW-0934">Plastid</keyword>
<sequence length="71" mass="7952">MTSQYITIQINGEPFNCLSQMSLLDIISYLNIDSRLVLLEYNGIILSDMQISNIFVNQNDKLEIITIVGGG</sequence>